<dbReference type="PANTHER" id="PTHR21824">
    <property type="entry name" value="TRANSMEMBRANE PROTEIN 177"/>
    <property type="match status" value="1"/>
</dbReference>
<keyword evidence="1" id="KW-0472">Membrane</keyword>
<keyword evidence="1" id="KW-1133">Transmembrane helix</keyword>
<keyword evidence="3" id="KW-1185">Reference proteome</keyword>
<accession>A0A177B014</accession>
<evidence type="ECO:0000313" key="2">
    <source>
        <dbReference type="EMBL" id="OAF67072.1"/>
    </source>
</evidence>
<dbReference type="Proteomes" id="UP000078046">
    <property type="component" value="Unassembled WGS sequence"/>
</dbReference>
<comment type="caution">
    <text evidence="2">The sequence shown here is derived from an EMBL/GenBank/DDBJ whole genome shotgun (WGS) entry which is preliminary data.</text>
</comment>
<organism evidence="2 3">
    <name type="scientific">Intoshia linei</name>
    <dbReference type="NCBI Taxonomy" id="1819745"/>
    <lineage>
        <taxon>Eukaryota</taxon>
        <taxon>Metazoa</taxon>
        <taxon>Spiralia</taxon>
        <taxon>Lophotrochozoa</taxon>
        <taxon>Mesozoa</taxon>
        <taxon>Orthonectida</taxon>
        <taxon>Rhopaluridae</taxon>
        <taxon>Intoshia</taxon>
    </lineage>
</organism>
<dbReference type="GO" id="GO:0016020">
    <property type="term" value="C:membrane"/>
    <property type="evidence" value="ECO:0007669"/>
    <property type="project" value="TreeGrafter"/>
</dbReference>
<name>A0A177B014_9BILA</name>
<feature type="transmembrane region" description="Helical" evidence="1">
    <location>
        <begin position="166"/>
        <end position="184"/>
    </location>
</feature>
<dbReference type="AlphaFoldDB" id="A0A177B014"/>
<keyword evidence="1" id="KW-0812">Transmembrane</keyword>
<feature type="transmembrane region" description="Helical" evidence="1">
    <location>
        <begin position="204"/>
        <end position="224"/>
    </location>
</feature>
<reference evidence="2 3" key="1">
    <citation type="submission" date="2016-04" db="EMBL/GenBank/DDBJ databases">
        <title>The genome of Intoshia linei affirms orthonectids as highly simplified spiralians.</title>
        <authorList>
            <person name="Mikhailov K.V."/>
            <person name="Slusarev G.S."/>
            <person name="Nikitin M.A."/>
            <person name="Logacheva M.D."/>
            <person name="Penin A."/>
            <person name="Aleoshin V."/>
            <person name="Panchin Y.V."/>
        </authorList>
    </citation>
    <scope>NUCLEOTIDE SEQUENCE [LARGE SCALE GENOMIC DNA]</scope>
    <source>
        <strain evidence="2">Intl2013</strain>
        <tissue evidence="2">Whole animal</tissue>
    </source>
</reference>
<gene>
    <name evidence="2" type="ORF">A3Q56_05193</name>
</gene>
<evidence type="ECO:0008006" key="4">
    <source>
        <dbReference type="Google" id="ProtNLM"/>
    </source>
</evidence>
<feature type="transmembrane region" description="Helical" evidence="1">
    <location>
        <begin position="12"/>
        <end position="30"/>
    </location>
</feature>
<sequence length="332" mass="38798">MSFNSLYGVTRINFNKYYGATIVGFLYMAWPHEKIVRKRILSNCEDKKNPYNMTPYLEKLIDDLLLYNFIPYRSELNLTPYLSKTLHVATDGNLKIRVSSLGIPSYFKFKDKQEILSSGLKICSSESNIDLKKPQNSDILDCMCLSEEAKKFGIIRGMLELSQMYGLVRLFSFSLFSASGYVLYHEMIKKLKYRYGFKRLKSLIAIPIGIIMIGAHILTMDQYLQWNDLRIDTNIALIGPEISKGGVEFLKKQQKLKKYIFDYNRRKCYGYNEPFNQHGEILYLPSYRQLDTHSRVKNLSKIIELFEEKKMTPKKISKPNDINELMGRFTKH</sequence>
<evidence type="ECO:0000313" key="3">
    <source>
        <dbReference type="Proteomes" id="UP000078046"/>
    </source>
</evidence>
<dbReference type="InterPro" id="IPR026620">
    <property type="entry name" value="TMEM177"/>
</dbReference>
<evidence type="ECO:0000256" key="1">
    <source>
        <dbReference type="SAM" id="Phobius"/>
    </source>
</evidence>
<proteinExistence type="predicted"/>
<protein>
    <recommendedName>
        <fullName evidence="4">Transmembrane protein 177</fullName>
    </recommendedName>
</protein>
<dbReference type="EMBL" id="LWCA01000751">
    <property type="protein sequence ID" value="OAF67072.1"/>
    <property type="molecule type" value="Genomic_DNA"/>
</dbReference>
<dbReference type="PANTHER" id="PTHR21824:SF4">
    <property type="entry name" value="TRANSMEMBRANE PROTEIN 177"/>
    <property type="match status" value="1"/>
</dbReference>